<evidence type="ECO:0000313" key="2">
    <source>
        <dbReference type="Proteomes" id="UP001266305"/>
    </source>
</evidence>
<gene>
    <name evidence="1" type="ORF">P7K49_034850</name>
</gene>
<name>A0ABQ9TX07_SAGOE</name>
<accession>A0ABQ9TX07</accession>
<comment type="caution">
    <text evidence="1">The sequence shown here is derived from an EMBL/GenBank/DDBJ whole genome shotgun (WGS) entry which is preliminary data.</text>
</comment>
<organism evidence="1 2">
    <name type="scientific">Saguinus oedipus</name>
    <name type="common">Cotton-top tamarin</name>
    <name type="synonym">Oedipomidas oedipus</name>
    <dbReference type="NCBI Taxonomy" id="9490"/>
    <lineage>
        <taxon>Eukaryota</taxon>
        <taxon>Metazoa</taxon>
        <taxon>Chordata</taxon>
        <taxon>Craniata</taxon>
        <taxon>Vertebrata</taxon>
        <taxon>Euteleostomi</taxon>
        <taxon>Mammalia</taxon>
        <taxon>Eutheria</taxon>
        <taxon>Euarchontoglires</taxon>
        <taxon>Primates</taxon>
        <taxon>Haplorrhini</taxon>
        <taxon>Platyrrhini</taxon>
        <taxon>Cebidae</taxon>
        <taxon>Callitrichinae</taxon>
        <taxon>Saguinus</taxon>
    </lineage>
</organism>
<keyword evidence="2" id="KW-1185">Reference proteome</keyword>
<sequence>MCVQVVGAGLRGKGDTEASPLWQLEFVGNTEQSFSSLGLVTLWMQEFPAVGAVLGL</sequence>
<dbReference type="EMBL" id="JASSZA010000019">
    <property type="protein sequence ID" value="KAK2088943.1"/>
    <property type="molecule type" value="Genomic_DNA"/>
</dbReference>
<reference evidence="1 2" key="1">
    <citation type="submission" date="2023-05" db="EMBL/GenBank/DDBJ databases">
        <title>B98-5 Cell Line De Novo Hybrid Assembly: An Optical Mapping Approach.</title>
        <authorList>
            <person name="Kananen K."/>
            <person name="Auerbach J.A."/>
            <person name="Kautto E."/>
            <person name="Blachly J.S."/>
        </authorList>
    </citation>
    <scope>NUCLEOTIDE SEQUENCE [LARGE SCALE GENOMIC DNA]</scope>
    <source>
        <strain evidence="1">B95-8</strain>
        <tissue evidence="1">Cell line</tissue>
    </source>
</reference>
<protein>
    <submittedName>
        <fullName evidence="1">Uncharacterized protein</fullName>
    </submittedName>
</protein>
<feature type="non-terminal residue" evidence="1">
    <location>
        <position position="1"/>
    </location>
</feature>
<proteinExistence type="predicted"/>
<dbReference type="Proteomes" id="UP001266305">
    <property type="component" value="Unassembled WGS sequence"/>
</dbReference>
<feature type="non-terminal residue" evidence="1">
    <location>
        <position position="56"/>
    </location>
</feature>
<evidence type="ECO:0000313" key="1">
    <source>
        <dbReference type="EMBL" id="KAK2088943.1"/>
    </source>
</evidence>